<keyword evidence="2" id="KW-0235">DNA replication</keyword>
<feature type="non-terminal residue" evidence="5">
    <location>
        <position position="1"/>
    </location>
</feature>
<accession>A0A6V8PLF9</accession>
<dbReference type="InterPro" id="IPR001098">
    <property type="entry name" value="DNA-dir_DNA_pol_A_palm_dom"/>
</dbReference>
<dbReference type="GO" id="GO:0006261">
    <property type="term" value="P:DNA-templated DNA replication"/>
    <property type="evidence" value="ECO:0007669"/>
    <property type="project" value="InterPro"/>
</dbReference>
<dbReference type="PANTHER" id="PTHR10133">
    <property type="entry name" value="DNA POLYMERASE I"/>
    <property type="match status" value="1"/>
</dbReference>
<evidence type="ECO:0000259" key="4">
    <source>
        <dbReference type="Pfam" id="PF00476"/>
    </source>
</evidence>
<name>A0A6V8PLF9_9ACTN</name>
<dbReference type="EMBL" id="BLRZ01000493">
    <property type="protein sequence ID" value="GFP31671.1"/>
    <property type="molecule type" value="Genomic_DNA"/>
</dbReference>
<organism evidence="5 6">
    <name type="scientific">Candidatus Hakubella thermalkaliphila</name>
    <dbReference type="NCBI Taxonomy" id="2754717"/>
    <lineage>
        <taxon>Bacteria</taxon>
        <taxon>Bacillati</taxon>
        <taxon>Actinomycetota</taxon>
        <taxon>Actinomycetota incertae sedis</taxon>
        <taxon>Candidatus Hakubellales</taxon>
        <taxon>Candidatus Hakubellaceae</taxon>
        <taxon>Candidatus Hakubella</taxon>
    </lineage>
</organism>
<proteinExistence type="predicted"/>
<dbReference type="Pfam" id="PF00476">
    <property type="entry name" value="DNA_pol_A"/>
    <property type="match status" value="1"/>
</dbReference>
<dbReference type="EC" id="2.7.7.7" evidence="1"/>
<sequence length="61" mass="7081">IKQEGMDARLVLQVHDERVLEIPKGEQERIGSLVQEEMEGAYDLSPVPLKVDIRYGRNWFV</sequence>
<dbReference type="GO" id="GO:0003677">
    <property type="term" value="F:DNA binding"/>
    <property type="evidence" value="ECO:0007669"/>
    <property type="project" value="InterPro"/>
</dbReference>
<evidence type="ECO:0000313" key="6">
    <source>
        <dbReference type="Proteomes" id="UP000588083"/>
    </source>
</evidence>
<evidence type="ECO:0000313" key="5">
    <source>
        <dbReference type="EMBL" id="GFP31671.1"/>
    </source>
</evidence>
<dbReference type="Proteomes" id="UP000588083">
    <property type="component" value="Unassembled WGS sequence"/>
</dbReference>
<evidence type="ECO:0000256" key="3">
    <source>
        <dbReference type="ARBA" id="ARBA00049244"/>
    </source>
</evidence>
<dbReference type="PANTHER" id="PTHR10133:SF27">
    <property type="entry name" value="DNA POLYMERASE NU"/>
    <property type="match status" value="1"/>
</dbReference>
<evidence type="ECO:0000256" key="2">
    <source>
        <dbReference type="ARBA" id="ARBA00022705"/>
    </source>
</evidence>
<dbReference type="AlphaFoldDB" id="A0A6V8PLF9"/>
<dbReference type="SUPFAM" id="SSF56672">
    <property type="entry name" value="DNA/RNA polymerases"/>
    <property type="match status" value="1"/>
</dbReference>
<dbReference type="InterPro" id="IPR043502">
    <property type="entry name" value="DNA/RNA_pol_sf"/>
</dbReference>
<dbReference type="GO" id="GO:0006302">
    <property type="term" value="P:double-strand break repair"/>
    <property type="evidence" value="ECO:0007669"/>
    <property type="project" value="TreeGrafter"/>
</dbReference>
<protein>
    <recommendedName>
        <fullName evidence="1">DNA-directed DNA polymerase</fullName>
        <ecNumber evidence="1">2.7.7.7</ecNumber>
    </recommendedName>
</protein>
<dbReference type="InterPro" id="IPR002298">
    <property type="entry name" value="DNA_polymerase_A"/>
</dbReference>
<comment type="caution">
    <text evidence="5">The sequence shown here is derived from an EMBL/GenBank/DDBJ whole genome shotgun (WGS) entry which is preliminary data.</text>
</comment>
<feature type="domain" description="DNA-directed DNA polymerase family A palm" evidence="4">
    <location>
        <begin position="1"/>
        <end position="59"/>
    </location>
</feature>
<evidence type="ECO:0000256" key="1">
    <source>
        <dbReference type="ARBA" id="ARBA00012417"/>
    </source>
</evidence>
<keyword evidence="6" id="KW-1185">Reference proteome</keyword>
<reference evidence="5 6" key="1">
    <citation type="journal article" date="2020" name="Front. Microbiol.">
        <title>Single-cell genomics of novel Actinobacteria with the Wood-Ljungdahl pathway discovered in a serpentinizing system.</title>
        <authorList>
            <person name="Merino N."/>
            <person name="Kawai M."/>
            <person name="Boyd E.S."/>
            <person name="Colman D.R."/>
            <person name="McGlynn S.E."/>
            <person name="Nealson K.H."/>
            <person name="Kurokawa K."/>
            <person name="Hongoh Y."/>
        </authorList>
    </citation>
    <scope>NUCLEOTIDE SEQUENCE [LARGE SCALE GENOMIC DNA]</scope>
    <source>
        <strain evidence="5 6">S34</strain>
    </source>
</reference>
<comment type="catalytic activity">
    <reaction evidence="3">
        <text>DNA(n) + a 2'-deoxyribonucleoside 5'-triphosphate = DNA(n+1) + diphosphate</text>
        <dbReference type="Rhea" id="RHEA:22508"/>
        <dbReference type="Rhea" id="RHEA-COMP:17339"/>
        <dbReference type="Rhea" id="RHEA-COMP:17340"/>
        <dbReference type="ChEBI" id="CHEBI:33019"/>
        <dbReference type="ChEBI" id="CHEBI:61560"/>
        <dbReference type="ChEBI" id="CHEBI:173112"/>
        <dbReference type="EC" id="2.7.7.7"/>
    </reaction>
</comment>
<dbReference type="RefSeq" id="WP_176238409.1">
    <property type="nucleotide sequence ID" value="NZ_BLRZ01000493.1"/>
</dbReference>
<dbReference type="GO" id="GO:0003887">
    <property type="term" value="F:DNA-directed DNA polymerase activity"/>
    <property type="evidence" value="ECO:0007669"/>
    <property type="project" value="UniProtKB-EC"/>
</dbReference>
<gene>
    <name evidence="5" type="ORF">HKBW3S34_02592</name>
</gene>
<dbReference type="Gene3D" id="3.30.70.370">
    <property type="match status" value="1"/>
</dbReference>